<feature type="transmembrane region" description="Helical" evidence="7">
    <location>
        <begin position="343"/>
        <end position="366"/>
    </location>
</feature>
<feature type="domain" description="Major facilitator superfamily (MFS) profile" evidence="8">
    <location>
        <begin position="1"/>
        <end position="184"/>
    </location>
</feature>
<evidence type="ECO:0000259" key="8">
    <source>
        <dbReference type="PROSITE" id="PS50850"/>
    </source>
</evidence>
<dbReference type="InterPro" id="IPR036259">
    <property type="entry name" value="MFS_trans_sf"/>
</dbReference>
<dbReference type="AlphaFoldDB" id="A0A7H0SN44"/>
<dbReference type="PANTHER" id="PTHR23517:SF3">
    <property type="entry name" value="INTEGRAL MEMBRANE TRANSPORT PROTEIN"/>
    <property type="match status" value="1"/>
</dbReference>
<sequence length="402" mass="41942">MKDIWWPVIVPALLFAIAIGTTTPILIIAGLQAGGSQPTAAAIVALMGVASLICTVPAGNFIDRVGDARAMVVASLAAIVVTGITVVALMLHSLPLYALGLFLRAPIQDLWNLARQAFVATVLPPEDLGRGMTALGGTMRVGNLLGPMVSAGLLYIWPVWSVFVFSALCALAAIIVLQLPAARAFEDVAGIGREKPSSADKKSDTHPPLSQLDIRWNAVILSGISVITLGLARSAMPAVVQLWGVELGLHKSTISLIIALGAAVELCLMIPGAFIKDRMGRATTLCSCLSIFGLGLITMVLIPTASGLWLSMFIMALGNGLGTGINMTIGADLSPTEGRAKFLGVWALFNTVGLLGGPSLISALVALATLHIGVLSCGGLAVFGAAWMFLWRNQIKLPKKVR</sequence>
<feature type="transmembrane region" description="Helical" evidence="7">
    <location>
        <begin position="12"/>
        <end position="33"/>
    </location>
</feature>
<dbReference type="GO" id="GO:0022857">
    <property type="term" value="F:transmembrane transporter activity"/>
    <property type="evidence" value="ECO:0007669"/>
    <property type="project" value="InterPro"/>
</dbReference>
<feature type="transmembrane region" description="Helical" evidence="7">
    <location>
        <begin position="216"/>
        <end position="236"/>
    </location>
</feature>
<feature type="transmembrane region" description="Helical" evidence="7">
    <location>
        <begin position="39"/>
        <end position="58"/>
    </location>
</feature>
<comment type="subcellular location">
    <subcellularLocation>
        <location evidence="1">Cell membrane</location>
        <topology evidence="1">Multi-pass membrane protein</topology>
    </subcellularLocation>
</comment>
<keyword evidence="2" id="KW-0813">Transport</keyword>
<accession>A0A7H0SN44</accession>
<evidence type="ECO:0000256" key="6">
    <source>
        <dbReference type="ARBA" id="ARBA00023136"/>
    </source>
</evidence>
<dbReference type="InterPro" id="IPR020846">
    <property type="entry name" value="MFS_dom"/>
</dbReference>
<dbReference type="SUPFAM" id="SSF103473">
    <property type="entry name" value="MFS general substrate transporter"/>
    <property type="match status" value="1"/>
</dbReference>
<feature type="transmembrane region" description="Helical" evidence="7">
    <location>
        <begin position="372"/>
        <end position="391"/>
    </location>
</feature>
<name>A0A7H0SN44_9CORY</name>
<evidence type="ECO:0000313" key="9">
    <source>
        <dbReference type="EMBL" id="QNQ89969.1"/>
    </source>
</evidence>
<feature type="transmembrane region" description="Helical" evidence="7">
    <location>
        <begin position="282"/>
        <end position="302"/>
    </location>
</feature>
<dbReference type="PROSITE" id="PS50850">
    <property type="entry name" value="MFS"/>
    <property type="match status" value="2"/>
</dbReference>
<keyword evidence="6 7" id="KW-0472">Membrane</keyword>
<dbReference type="Gene3D" id="1.20.1250.20">
    <property type="entry name" value="MFS general substrate transporter like domains"/>
    <property type="match status" value="2"/>
</dbReference>
<dbReference type="PANTHER" id="PTHR23517">
    <property type="entry name" value="RESISTANCE PROTEIN MDTM, PUTATIVE-RELATED-RELATED"/>
    <property type="match status" value="1"/>
</dbReference>
<evidence type="ECO:0000256" key="7">
    <source>
        <dbReference type="SAM" id="Phobius"/>
    </source>
</evidence>
<proteinExistence type="predicted"/>
<feature type="transmembrane region" description="Helical" evidence="7">
    <location>
        <begin position="308"/>
        <end position="331"/>
    </location>
</feature>
<evidence type="ECO:0000313" key="10">
    <source>
        <dbReference type="Proteomes" id="UP000516320"/>
    </source>
</evidence>
<feature type="domain" description="Major facilitator superfamily (MFS) profile" evidence="8">
    <location>
        <begin position="211"/>
        <end position="402"/>
    </location>
</feature>
<feature type="transmembrane region" description="Helical" evidence="7">
    <location>
        <begin position="70"/>
        <end position="91"/>
    </location>
</feature>
<evidence type="ECO:0000256" key="1">
    <source>
        <dbReference type="ARBA" id="ARBA00004651"/>
    </source>
</evidence>
<dbReference type="EMBL" id="CP046884">
    <property type="protein sequence ID" value="QNQ89969.1"/>
    <property type="molecule type" value="Genomic_DNA"/>
</dbReference>
<dbReference type="Pfam" id="PF07690">
    <property type="entry name" value="MFS_1"/>
    <property type="match status" value="2"/>
</dbReference>
<gene>
    <name evidence="9" type="ORF">GP475_04405</name>
</gene>
<protein>
    <submittedName>
        <fullName evidence="9">MFS transporter</fullName>
    </submittedName>
</protein>
<reference evidence="9 10" key="1">
    <citation type="submission" date="2019-12" db="EMBL/GenBank/DDBJ databases">
        <title>Corynebacterium sp. nov., isolated from feces of the Anser Albifrons in China.</title>
        <authorList>
            <person name="Liu Q."/>
        </authorList>
    </citation>
    <scope>NUCLEOTIDE SEQUENCE [LARGE SCALE GENOMIC DNA]</scope>
    <source>
        <strain evidence="9 10">4H37-19</strain>
    </source>
</reference>
<dbReference type="Proteomes" id="UP000516320">
    <property type="component" value="Chromosome"/>
</dbReference>
<keyword evidence="4 7" id="KW-0812">Transmembrane</keyword>
<dbReference type="RefSeq" id="WP_187975428.1">
    <property type="nucleotide sequence ID" value="NZ_CP046884.1"/>
</dbReference>
<dbReference type="KEGG" id="cpoy:GP475_04405"/>
<feature type="transmembrane region" description="Helical" evidence="7">
    <location>
        <begin position="256"/>
        <end position="275"/>
    </location>
</feature>
<feature type="transmembrane region" description="Helical" evidence="7">
    <location>
        <begin position="154"/>
        <end position="177"/>
    </location>
</feature>
<organism evidence="9 10">
    <name type="scientific">Corynebacterium poyangense</name>
    <dbReference type="NCBI Taxonomy" id="2684405"/>
    <lineage>
        <taxon>Bacteria</taxon>
        <taxon>Bacillati</taxon>
        <taxon>Actinomycetota</taxon>
        <taxon>Actinomycetes</taxon>
        <taxon>Mycobacteriales</taxon>
        <taxon>Corynebacteriaceae</taxon>
        <taxon>Corynebacterium</taxon>
    </lineage>
</organism>
<dbReference type="InterPro" id="IPR050171">
    <property type="entry name" value="MFS_Transporters"/>
</dbReference>
<keyword evidence="10" id="KW-1185">Reference proteome</keyword>
<dbReference type="GO" id="GO:0005886">
    <property type="term" value="C:plasma membrane"/>
    <property type="evidence" value="ECO:0007669"/>
    <property type="project" value="UniProtKB-SubCell"/>
</dbReference>
<dbReference type="InterPro" id="IPR011701">
    <property type="entry name" value="MFS"/>
</dbReference>
<keyword evidence="5 7" id="KW-1133">Transmembrane helix</keyword>
<keyword evidence="3" id="KW-1003">Cell membrane</keyword>
<evidence type="ECO:0000256" key="2">
    <source>
        <dbReference type="ARBA" id="ARBA00022448"/>
    </source>
</evidence>
<evidence type="ECO:0000256" key="3">
    <source>
        <dbReference type="ARBA" id="ARBA00022475"/>
    </source>
</evidence>
<evidence type="ECO:0000256" key="5">
    <source>
        <dbReference type="ARBA" id="ARBA00022989"/>
    </source>
</evidence>
<evidence type="ECO:0000256" key="4">
    <source>
        <dbReference type="ARBA" id="ARBA00022692"/>
    </source>
</evidence>